<keyword evidence="3" id="KW-0653">Protein transport</keyword>
<dbReference type="AlphaFoldDB" id="B3E290"/>
<dbReference type="HOGENOM" id="CLU_136678_0_0_7"/>
<dbReference type="PANTHER" id="PTHR36918:SF1">
    <property type="entry name" value="PROTEIN-EXPORT PROTEIN SECB"/>
    <property type="match status" value="1"/>
</dbReference>
<dbReference type="GO" id="GO:0015031">
    <property type="term" value="P:protein transport"/>
    <property type="evidence" value="ECO:0007669"/>
    <property type="project" value="UniProtKB-KW"/>
</dbReference>
<keyword evidence="2" id="KW-0813">Transport</keyword>
<sequence length="143" mass="16089">MPKVKQTPEMYQFSLTDYRVLSANFTANQRVDSQEEISIDTRITIKHAWQESNSSINLALTVNVSGDNSPFSLDVSMGGIFTFKTALSEKDQIDHVAEINCASILFPFLREVVADLTRRGGFTPLLLPPVNFYDIYKQNHSGK</sequence>
<dbReference type="Pfam" id="PF02556">
    <property type="entry name" value="SecB"/>
    <property type="match status" value="1"/>
</dbReference>
<dbReference type="GO" id="GO:0051262">
    <property type="term" value="P:protein tetramerization"/>
    <property type="evidence" value="ECO:0007669"/>
    <property type="project" value="InterPro"/>
</dbReference>
<dbReference type="OrthoDB" id="9795145at2"/>
<dbReference type="eggNOG" id="COG1952">
    <property type="taxonomic scope" value="Bacteria"/>
</dbReference>
<dbReference type="KEGG" id="glo:Glov_3490"/>
<dbReference type="InterPro" id="IPR035958">
    <property type="entry name" value="SecB-like_sf"/>
</dbReference>
<dbReference type="GO" id="GO:0051082">
    <property type="term" value="F:unfolded protein binding"/>
    <property type="evidence" value="ECO:0007669"/>
    <property type="project" value="InterPro"/>
</dbReference>
<gene>
    <name evidence="5" type="ordered locus">Glov_3490</name>
</gene>
<dbReference type="Gene3D" id="3.10.420.10">
    <property type="entry name" value="SecB-like"/>
    <property type="match status" value="1"/>
</dbReference>
<reference evidence="5 6" key="1">
    <citation type="submission" date="2008-05" db="EMBL/GenBank/DDBJ databases">
        <title>Complete sequence of chromosome of Geobacter lovleyi SZ.</title>
        <authorList>
            <consortium name="US DOE Joint Genome Institute"/>
            <person name="Lucas S."/>
            <person name="Copeland A."/>
            <person name="Lapidus A."/>
            <person name="Glavina del Rio T."/>
            <person name="Dalin E."/>
            <person name="Tice H."/>
            <person name="Bruce D."/>
            <person name="Goodwin L."/>
            <person name="Pitluck S."/>
            <person name="Chertkov O."/>
            <person name="Meincke L."/>
            <person name="Brettin T."/>
            <person name="Detter J.C."/>
            <person name="Han C."/>
            <person name="Tapia R."/>
            <person name="Kuske C.R."/>
            <person name="Schmutz J."/>
            <person name="Larimer F."/>
            <person name="Land M."/>
            <person name="Hauser L."/>
            <person name="Kyrpides N."/>
            <person name="Mikhailova N."/>
            <person name="Sung Y."/>
            <person name="Fletcher K.E."/>
            <person name="Ritalahti K.M."/>
            <person name="Loeffler F.E."/>
            <person name="Richardson P."/>
        </authorList>
    </citation>
    <scope>NUCLEOTIDE SEQUENCE [LARGE SCALE GENOMIC DNA]</scope>
    <source>
        <strain evidence="6">ATCC BAA-1151 / DSM 17278 / SZ</strain>
    </source>
</reference>
<dbReference type="RefSeq" id="WP_012471511.1">
    <property type="nucleotide sequence ID" value="NC_010814.1"/>
</dbReference>
<evidence type="ECO:0000313" key="6">
    <source>
        <dbReference type="Proteomes" id="UP000002420"/>
    </source>
</evidence>
<dbReference type="STRING" id="398767.Glov_3490"/>
<protein>
    <submittedName>
        <fullName evidence="5">Protein export chaperone SecB</fullName>
    </submittedName>
</protein>
<dbReference type="PANTHER" id="PTHR36918">
    <property type="match status" value="1"/>
</dbReference>
<dbReference type="Proteomes" id="UP000002420">
    <property type="component" value="Chromosome"/>
</dbReference>
<dbReference type="EMBL" id="CP001089">
    <property type="protein sequence ID" value="ACD97193.1"/>
    <property type="molecule type" value="Genomic_DNA"/>
</dbReference>
<name>B3E290_TRIL1</name>
<accession>B3E290</accession>
<proteinExistence type="inferred from homology"/>
<keyword evidence="4" id="KW-0811">Translocation</keyword>
<evidence type="ECO:0000256" key="4">
    <source>
        <dbReference type="ARBA" id="ARBA00023010"/>
    </source>
</evidence>
<keyword evidence="6" id="KW-1185">Reference proteome</keyword>
<evidence type="ECO:0000313" key="5">
    <source>
        <dbReference type="EMBL" id="ACD97193.1"/>
    </source>
</evidence>
<evidence type="ECO:0000256" key="2">
    <source>
        <dbReference type="ARBA" id="ARBA00022448"/>
    </source>
</evidence>
<organism evidence="5 6">
    <name type="scientific">Trichlorobacter lovleyi (strain ATCC BAA-1151 / DSM 17278 / SZ)</name>
    <name type="common">Geobacter lovleyi</name>
    <dbReference type="NCBI Taxonomy" id="398767"/>
    <lineage>
        <taxon>Bacteria</taxon>
        <taxon>Pseudomonadati</taxon>
        <taxon>Thermodesulfobacteriota</taxon>
        <taxon>Desulfuromonadia</taxon>
        <taxon>Geobacterales</taxon>
        <taxon>Geobacteraceae</taxon>
        <taxon>Trichlorobacter</taxon>
    </lineage>
</organism>
<comment type="similarity">
    <text evidence="1">Belongs to the SecB family.</text>
</comment>
<dbReference type="SUPFAM" id="SSF54611">
    <property type="entry name" value="SecB-like"/>
    <property type="match status" value="1"/>
</dbReference>
<evidence type="ECO:0000256" key="1">
    <source>
        <dbReference type="ARBA" id="ARBA00009990"/>
    </source>
</evidence>
<evidence type="ECO:0000256" key="3">
    <source>
        <dbReference type="ARBA" id="ARBA00022927"/>
    </source>
</evidence>
<dbReference type="InterPro" id="IPR003708">
    <property type="entry name" value="SecB"/>
</dbReference>